<feature type="domain" description="Protein kinase" evidence="7">
    <location>
        <begin position="139"/>
        <end position="402"/>
    </location>
</feature>
<dbReference type="Proteomes" id="UP000887575">
    <property type="component" value="Unassembled WGS sequence"/>
</dbReference>
<feature type="region of interest" description="Disordered" evidence="6">
    <location>
        <begin position="420"/>
        <end position="441"/>
    </location>
</feature>
<reference evidence="9" key="1">
    <citation type="submission" date="2024-02" db="UniProtKB">
        <authorList>
            <consortium name="WormBaseParasite"/>
        </authorList>
    </citation>
    <scope>IDENTIFICATION</scope>
</reference>
<protein>
    <recommendedName>
        <fullName evidence="1">non-specific serine/threonine protein kinase</fullName>
        <ecNumber evidence="1">2.7.11.1</ecNumber>
    </recommendedName>
</protein>
<dbReference type="GO" id="GO:0004674">
    <property type="term" value="F:protein serine/threonine kinase activity"/>
    <property type="evidence" value="ECO:0007669"/>
    <property type="project" value="UniProtKB-KW"/>
</dbReference>
<feature type="compositionally biased region" description="Basic and acidic residues" evidence="6">
    <location>
        <begin position="432"/>
        <end position="441"/>
    </location>
</feature>
<keyword evidence="5" id="KW-0723">Serine/threonine-protein kinase</keyword>
<comment type="similarity">
    <text evidence="5">Belongs to the protein kinase superfamily.</text>
</comment>
<sequence>MILLTRHFSSKAARVRMPPPAPNGRSKKKDKKKKDMAQVTPGETPDANNTNAIGEAPATPEVTEQALPPAPAPTPDAPPKAKEPKAAAKQQQDGELPDADNPAGSKDLPDMPMTIAEKSMLGTPDIASLPAGKLITERWKIIDKLGEGGGGAVYRVTDNTMAYVQRALKIEASADAAGALKLEYGLLTDLQKVNHSVQIIVAGKLPEFRYMVIQLLGKDLYALKRSLTEPISDGSIFKIGMMSLYAIKQLHEIGYIHRDIKPGNLMFGREGRERQTIYLIDYGMVRSYVRKVGDKWKVRKEREKCEFRGTLRYCSLNVHMRREQCRADDLWSLLYSMTEVHFRLPWNKENDEEKIMRSKKTLPDTTIFMHCPREFIEIKHYLKGLTYADRPDYLKIYQIMWKGMKRNKFQFSTPFEWNKDVDDPQTAIESNPDEKRGEKCENPDELDYKLFPMIHPDRFKENIIGL</sequence>
<dbReference type="EC" id="2.7.11.1" evidence="1"/>
<dbReference type="InterPro" id="IPR011009">
    <property type="entry name" value="Kinase-like_dom_sf"/>
</dbReference>
<keyword evidence="3 4" id="KW-0067">ATP-binding</keyword>
<organism evidence="8 9">
    <name type="scientific">Mesorhabditis belari</name>
    <dbReference type="NCBI Taxonomy" id="2138241"/>
    <lineage>
        <taxon>Eukaryota</taxon>
        <taxon>Metazoa</taxon>
        <taxon>Ecdysozoa</taxon>
        <taxon>Nematoda</taxon>
        <taxon>Chromadorea</taxon>
        <taxon>Rhabditida</taxon>
        <taxon>Rhabditina</taxon>
        <taxon>Rhabditomorpha</taxon>
        <taxon>Rhabditoidea</taxon>
        <taxon>Rhabditidae</taxon>
        <taxon>Mesorhabditinae</taxon>
        <taxon>Mesorhabditis</taxon>
    </lineage>
</organism>
<dbReference type="SUPFAM" id="SSF56112">
    <property type="entry name" value="Protein kinase-like (PK-like)"/>
    <property type="match status" value="1"/>
</dbReference>
<name>A0AAF3FF66_9BILA</name>
<evidence type="ECO:0000256" key="2">
    <source>
        <dbReference type="ARBA" id="ARBA00022741"/>
    </source>
</evidence>
<keyword evidence="5" id="KW-0808">Transferase</keyword>
<evidence type="ECO:0000256" key="6">
    <source>
        <dbReference type="SAM" id="MobiDB-lite"/>
    </source>
</evidence>
<dbReference type="SMART" id="SM00220">
    <property type="entry name" value="S_TKc"/>
    <property type="match status" value="1"/>
</dbReference>
<feature type="compositionally biased region" description="Basic residues" evidence="6">
    <location>
        <begin position="25"/>
        <end position="34"/>
    </location>
</feature>
<feature type="binding site" evidence="4">
    <location>
        <position position="169"/>
    </location>
    <ligand>
        <name>ATP</name>
        <dbReference type="ChEBI" id="CHEBI:30616"/>
    </ligand>
</feature>
<dbReference type="PANTHER" id="PTHR11909">
    <property type="entry name" value="CASEIN KINASE-RELATED"/>
    <property type="match status" value="1"/>
</dbReference>
<dbReference type="PROSITE" id="PS50011">
    <property type="entry name" value="PROTEIN_KINASE_DOM"/>
    <property type="match status" value="1"/>
</dbReference>
<dbReference type="Pfam" id="PF00069">
    <property type="entry name" value="Pkinase"/>
    <property type="match status" value="1"/>
</dbReference>
<evidence type="ECO:0000256" key="3">
    <source>
        <dbReference type="ARBA" id="ARBA00022840"/>
    </source>
</evidence>
<keyword evidence="5" id="KW-0418">Kinase</keyword>
<evidence type="ECO:0000313" key="9">
    <source>
        <dbReference type="WBParaSite" id="MBELARI_LOCUS4540"/>
    </source>
</evidence>
<dbReference type="InterPro" id="IPR017441">
    <property type="entry name" value="Protein_kinase_ATP_BS"/>
</dbReference>
<dbReference type="InterPro" id="IPR050235">
    <property type="entry name" value="CK1_Ser-Thr_kinase"/>
</dbReference>
<dbReference type="AlphaFoldDB" id="A0AAF3FF66"/>
<evidence type="ECO:0000313" key="8">
    <source>
        <dbReference type="Proteomes" id="UP000887575"/>
    </source>
</evidence>
<dbReference type="GO" id="GO:0005524">
    <property type="term" value="F:ATP binding"/>
    <property type="evidence" value="ECO:0007669"/>
    <property type="project" value="UniProtKB-UniRule"/>
</dbReference>
<dbReference type="InterPro" id="IPR000719">
    <property type="entry name" value="Prot_kinase_dom"/>
</dbReference>
<evidence type="ECO:0000256" key="4">
    <source>
        <dbReference type="PROSITE-ProRule" id="PRU10141"/>
    </source>
</evidence>
<keyword evidence="2 4" id="KW-0547">Nucleotide-binding</keyword>
<evidence type="ECO:0000256" key="5">
    <source>
        <dbReference type="RuleBase" id="RU000304"/>
    </source>
</evidence>
<feature type="compositionally biased region" description="Pro residues" evidence="6">
    <location>
        <begin position="68"/>
        <end position="78"/>
    </location>
</feature>
<dbReference type="Gene3D" id="1.10.510.10">
    <property type="entry name" value="Transferase(Phosphotransferase) domain 1"/>
    <property type="match status" value="1"/>
</dbReference>
<dbReference type="PROSITE" id="PS00107">
    <property type="entry name" value="PROTEIN_KINASE_ATP"/>
    <property type="match status" value="1"/>
</dbReference>
<keyword evidence="8" id="KW-1185">Reference proteome</keyword>
<dbReference type="InterPro" id="IPR008271">
    <property type="entry name" value="Ser/Thr_kinase_AS"/>
</dbReference>
<evidence type="ECO:0000256" key="1">
    <source>
        <dbReference type="ARBA" id="ARBA00012513"/>
    </source>
</evidence>
<evidence type="ECO:0000259" key="7">
    <source>
        <dbReference type="PROSITE" id="PS50011"/>
    </source>
</evidence>
<accession>A0AAF3FF66</accession>
<dbReference type="PROSITE" id="PS00108">
    <property type="entry name" value="PROTEIN_KINASE_ST"/>
    <property type="match status" value="1"/>
</dbReference>
<proteinExistence type="inferred from homology"/>
<dbReference type="WBParaSite" id="MBELARI_LOCUS4540">
    <property type="protein sequence ID" value="MBELARI_LOCUS4540"/>
    <property type="gene ID" value="MBELARI_LOCUS4540"/>
</dbReference>
<feature type="region of interest" description="Disordered" evidence="6">
    <location>
        <begin position="1"/>
        <end position="111"/>
    </location>
</feature>